<accession>A0AC35GQ77</accession>
<sequence length="84" mass="9760">MGRRPARCYRKRTTVDEFPTCVHMISNERKHLSFEALEAARICTNKCMVKNSGKDGFYMRVRKHPYHVVRINKMLSCAGVSKLV</sequence>
<evidence type="ECO:0000313" key="1">
    <source>
        <dbReference type="Proteomes" id="UP000887580"/>
    </source>
</evidence>
<dbReference type="Proteomes" id="UP000887580">
    <property type="component" value="Unplaced"/>
</dbReference>
<proteinExistence type="predicted"/>
<organism evidence="1 2">
    <name type="scientific">Panagrolaimus sp. PS1159</name>
    <dbReference type="NCBI Taxonomy" id="55785"/>
    <lineage>
        <taxon>Eukaryota</taxon>
        <taxon>Metazoa</taxon>
        <taxon>Ecdysozoa</taxon>
        <taxon>Nematoda</taxon>
        <taxon>Chromadorea</taxon>
        <taxon>Rhabditida</taxon>
        <taxon>Tylenchina</taxon>
        <taxon>Panagrolaimomorpha</taxon>
        <taxon>Panagrolaimoidea</taxon>
        <taxon>Panagrolaimidae</taxon>
        <taxon>Panagrolaimus</taxon>
    </lineage>
</organism>
<reference evidence="2" key="1">
    <citation type="submission" date="2022-11" db="UniProtKB">
        <authorList>
            <consortium name="WormBaseParasite"/>
        </authorList>
    </citation>
    <scope>IDENTIFICATION</scope>
</reference>
<protein>
    <submittedName>
        <fullName evidence="2">Ribosomal protein L10e/L16 domain-containing protein</fullName>
    </submittedName>
</protein>
<dbReference type="WBParaSite" id="PS1159_v2.g7561.t1">
    <property type="protein sequence ID" value="PS1159_v2.g7561.t1"/>
    <property type="gene ID" value="PS1159_v2.g7561"/>
</dbReference>
<name>A0AC35GQ77_9BILA</name>
<evidence type="ECO:0000313" key="2">
    <source>
        <dbReference type="WBParaSite" id="PS1159_v2.g7561.t1"/>
    </source>
</evidence>